<keyword evidence="4" id="KW-0677">Repeat</keyword>
<keyword evidence="5" id="KW-0539">Nucleus</keyword>
<dbReference type="EMBL" id="JAXOVC010000002">
    <property type="protein sequence ID" value="KAK4505264.1"/>
    <property type="molecule type" value="Genomic_DNA"/>
</dbReference>
<evidence type="ECO:0000313" key="6">
    <source>
        <dbReference type="EMBL" id="KAK4505264.1"/>
    </source>
</evidence>
<gene>
    <name evidence="6" type="ORF">PRZ48_003227</name>
</gene>
<comment type="caution">
    <text evidence="6">The sequence shown here is derived from an EMBL/GenBank/DDBJ whole genome shotgun (WGS) entry which is preliminary data.</text>
</comment>
<dbReference type="InterPro" id="IPR011989">
    <property type="entry name" value="ARM-like"/>
</dbReference>
<proteinExistence type="predicted"/>
<name>A0ABR0EUG7_ZASCE</name>
<accession>A0ABR0EUG7</accession>
<evidence type="ECO:0000313" key="7">
    <source>
        <dbReference type="Proteomes" id="UP001305779"/>
    </source>
</evidence>
<evidence type="ECO:0000256" key="2">
    <source>
        <dbReference type="ARBA" id="ARBA00004496"/>
    </source>
</evidence>
<protein>
    <recommendedName>
        <fullName evidence="8">Armadillo repeat-containing protein 8</fullName>
    </recommendedName>
</protein>
<dbReference type="InterPro" id="IPR016024">
    <property type="entry name" value="ARM-type_fold"/>
</dbReference>
<keyword evidence="7" id="KW-1185">Reference proteome</keyword>
<keyword evidence="3" id="KW-0963">Cytoplasm</keyword>
<dbReference type="PANTHER" id="PTHR15651:SF7">
    <property type="entry name" value="ARMADILLO REPEAT-CONTAINING PROTEIN 8"/>
    <property type="match status" value="1"/>
</dbReference>
<dbReference type="SUPFAM" id="SSF48371">
    <property type="entry name" value="ARM repeat"/>
    <property type="match status" value="1"/>
</dbReference>
<dbReference type="SMART" id="SM00185">
    <property type="entry name" value="ARM"/>
    <property type="match status" value="7"/>
</dbReference>
<comment type="subcellular location">
    <subcellularLocation>
        <location evidence="2">Cytoplasm</location>
    </subcellularLocation>
    <subcellularLocation>
        <location evidence="1">Nucleus</location>
    </subcellularLocation>
</comment>
<dbReference type="Gene3D" id="1.25.10.10">
    <property type="entry name" value="Leucine-rich Repeat Variant"/>
    <property type="match status" value="3"/>
</dbReference>
<dbReference type="InterPro" id="IPR000225">
    <property type="entry name" value="Armadillo"/>
</dbReference>
<dbReference type="Proteomes" id="UP001305779">
    <property type="component" value="Unassembled WGS sequence"/>
</dbReference>
<sequence length="991" mass="107176">MVQAPSFDAIATLGDAHASIEQKLEVAKKLKNIIVGQDQRKELAVKSGIVQPLADILSASTKATGKRKLDSNGVSLHRSEEWTQEDELRLQATLIIGSLAAGGQQFLHPLCAADVPKTLVDTLLSEVGPRLVTATLQALKALAAFWATYEDNTIDYDFWSALFNVQSLEVFNGLLSKPGASTASKPELRLVADTISVLPDSANSTKSLITNCGLLDTLASLLVSHAADKLVWYTGDTSHLAAPPPTAALPSILAAISTVISGSNYRTQRFILASSVRDLFVNARSDASDNRAGFGPRHGFANPYESLLPPLHVPAYRTVSHNPGSHNFPAMKTMQSGKNGGGSSDTSQPTGDIDHSNAVVGWLLVLVRSMQGLSRLTALRLLALVNNAIESDPVGSSHKTEFSQKTKERQKQIALLAVPLAVRLVQAANDGKSFDGFEDEKDSHGVREHACAVLALLIERSSGLQVAAVDAGAVKHVCPILKKTFDNISYAKPMWSSKSSVFDHADLPETCRLGTIAFPPEIFHAMRCRQGALKALEALAAKEDIHRKAIIESGVVGCIIDALKPFPPNAAADALKNRSQVAPKDGNTIPVILAACGAAQSMSRSVSVLRTSLIDGGIAKPLILLLNHSSLDVQIAATDVCCNLLPDFSPMRDDLSEGNVVKILVEHARSSSPQLKLSSLWALKHLVYGCPKEVKLQTLEELGTGWLVDVIQGEQQDAPPAAPGGGVSVGLSTPNAAGEQVNLLNPSSMDVDEPSAGVEETMDDEEDDGEVLYDEASSTQYRASQLRSTLNPPIPAFNSKMYLSSIREMEQNDEYASRKDEIAIQQQALDFLRNLMNGDDCAALADHIMHQIGSARVYELLTSKLSPLPRSMTGGRQVYNPTELVLSTIHVVIHLANASPRHRQMLIAQKSLLQAMVPHFNHLDHRVRVMCVWAVNSLTWVEEDGDRRDARARAQELKALQIEQAVRGLQNDPNLDVRERVKTALRQFDQF</sequence>
<reference evidence="6 7" key="1">
    <citation type="journal article" date="2023" name="G3 (Bethesda)">
        <title>A chromosome-level genome assembly of Zasmidium syzygii isolated from banana leaves.</title>
        <authorList>
            <person name="van Westerhoven A.C."/>
            <person name="Mehrabi R."/>
            <person name="Talebi R."/>
            <person name="Steentjes M.B.F."/>
            <person name="Corcolon B."/>
            <person name="Chong P.A."/>
            <person name="Kema G.H.J."/>
            <person name="Seidl M.F."/>
        </authorList>
    </citation>
    <scope>NUCLEOTIDE SEQUENCE [LARGE SCALE GENOMIC DNA]</scope>
    <source>
        <strain evidence="6 7">P124</strain>
    </source>
</reference>
<evidence type="ECO:0000256" key="5">
    <source>
        <dbReference type="ARBA" id="ARBA00023242"/>
    </source>
</evidence>
<dbReference type="PANTHER" id="PTHR15651">
    <property type="entry name" value="ARMADILLO REPEAT-CONTAINING PROTEIN 8"/>
    <property type="match status" value="1"/>
</dbReference>
<dbReference type="InterPro" id="IPR038739">
    <property type="entry name" value="ARMC8/Vid28"/>
</dbReference>
<evidence type="ECO:0008006" key="8">
    <source>
        <dbReference type="Google" id="ProtNLM"/>
    </source>
</evidence>
<organism evidence="6 7">
    <name type="scientific">Zasmidium cellare</name>
    <name type="common">Wine cellar mold</name>
    <name type="synonym">Racodium cellare</name>
    <dbReference type="NCBI Taxonomy" id="395010"/>
    <lineage>
        <taxon>Eukaryota</taxon>
        <taxon>Fungi</taxon>
        <taxon>Dikarya</taxon>
        <taxon>Ascomycota</taxon>
        <taxon>Pezizomycotina</taxon>
        <taxon>Dothideomycetes</taxon>
        <taxon>Dothideomycetidae</taxon>
        <taxon>Mycosphaerellales</taxon>
        <taxon>Mycosphaerellaceae</taxon>
        <taxon>Zasmidium</taxon>
    </lineage>
</organism>
<evidence type="ECO:0000256" key="3">
    <source>
        <dbReference type="ARBA" id="ARBA00022490"/>
    </source>
</evidence>
<evidence type="ECO:0000256" key="1">
    <source>
        <dbReference type="ARBA" id="ARBA00004123"/>
    </source>
</evidence>
<evidence type="ECO:0000256" key="4">
    <source>
        <dbReference type="ARBA" id="ARBA00022737"/>
    </source>
</evidence>